<feature type="region of interest" description="Disordered" evidence="1">
    <location>
        <begin position="32"/>
        <end position="192"/>
    </location>
</feature>
<proteinExistence type="predicted"/>
<evidence type="ECO:0000313" key="2">
    <source>
        <dbReference type="EMBL" id="KIM49412.1"/>
    </source>
</evidence>
<dbReference type="Proteomes" id="UP000053424">
    <property type="component" value="Unassembled WGS sequence"/>
</dbReference>
<gene>
    <name evidence="2" type="ORF">M413DRAFT_6464</name>
</gene>
<protein>
    <recommendedName>
        <fullName evidence="4">rRNA-processing protein FYV7</fullName>
    </recommendedName>
</protein>
<dbReference type="EMBL" id="KN831768">
    <property type="protein sequence ID" value="KIM49412.1"/>
    <property type="molecule type" value="Genomic_DNA"/>
</dbReference>
<sequence>MAGTKRKKPPTFQHLPVHRAKTLKKAWVEKTKIKSKWKAQKRKEGLDSAAKLDLPVYDEVEENNDKADEASGEGSGTSPQPQPQAPRAQASHLHPSRAHIHPGIPVRKTVKTASDALTNSEEKPRKKRKLSKAEGDEAAATEPPSVRDLMKEAYSRSTLHTFKADPLKRHRQNSSGRGGGRARPEVGRGQPNMKLRMNAMLAKIKQDYT</sequence>
<dbReference type="HOGENOM" id="CLU_120577_0_0_1"/>
<keyword evidence="3" id="KW-1185">Reference proteome</keyword>
<organism evidence="2 3">
    <name type="scientific">Hebeloma cylindrosporum</name>
    <dbReference type="NCBI Taxonomy" id="76867"/>
    <lineage>
        <taxon>Eukaryota</taxon>
        <taxon>Fungi</taxon>
        <taxon>Dikarya</taxon>
        <taxon>Basidiomycota</taxon>
        <taxon>Agaricomycotina</taxon>
        <taxon>Agaricomycetes</taxon>
        <taxon>Agaricomycetidae</taxon>
        <taxon>Agaricales</taxon>
        <taxon>Agaricineae</taxon>
        <taxon>Hymenogastraceae</taxon>
        <taxon>Hebeloma</taxon>
    </lineage>
</organism>
<dbReference type="OrthoDB" id="3365439at2759"/>
<dbReference type="AlphaFoldDB" id="A0A0C2Z8D9"/>
<accession>A0A0C2Z8D9</accession>
<evidence type="ECO:0000256" key="1">
    <source>
        <dbReference type="SAM" id="MobiDB-lite"/>
    </source>
</evidence>
<evidence type="ECO:0008006" key="4">
    <source>
        <dbReference type="Google" id="ProtNLM"/>
    </source>
</evidence>
<evidence type="ECO:0000313" key="3">
    <source>
        <dbReference type="Proteomes" id="UP000053424"/>
    </source>
</evidence>
<reference evidence="3" key="2">
    <citation type="submission" date="2015-01" db="EMBL/GenBank/DDBJ databases">
        <title>Evolutionary Origins and Diversification of the Mycorrhizal Mutualists.</title>
        <authorList>
            <consortium name="DOE Joint Genome Institute"/>
            <consortium name="Mycorrhizal Genomics Consortium"/>
            <person name="Kohler A."/>
            <person name="Kuo A."/>
            <person name="Nagy L.G."/>
            <person name="Floudas D."/>
            <person name="Copeland A."/>
            <person name="Barry K.W."/>
            <person name="Cichocki N."/>
            <person name="Veneault-Fourrey C."/>
            <person name="LaButti K."/>
            <person name="Lindquist E.A."/>
            <person name="Lipzen A."/>
            <person name="Lundell T."/>
            <person name="Morin E."/>
            <person name="Murat C."/>
            <person name="Riley R."/>
            <person name="Ohm R."/>
            <person name="Sun H."/>
            <person name="Tunlid A."/>
            <person name="Henrissat B."/>
            <person name="Grigoriev I.V."/>
            <person name="Hibbett D.S."/>
            <person name="Martin F."/>
        </authorList>
    </citation>
    <scope>NUCLEOTIDE SEQUENCE [LARGE SCALE GENOMIC DNA]</scope>
    <source>
        <strain evidence="3">h7</strain>
    </source>
</reference>
<name>A0A0C2Z8D9_HEBCY</name>
<reference evidence="2 3" key="1">
    <citation type="submission" date="2014-04" db="EMBL/GenBank/DDBJ databases">
        <authorList>
            <consortium name="DOE Joint Genome Institute"/>
            <person name="Kuo A."/>
            <person name="Gay G."/>
            <person name="Dore J."/>
            <person name="Kohler A."/>
            <person name="Nagy L.G."/>
            <person name="Floudas D."/>
            <person name="Copeland A."/>
            <person name="Barry K.W."/>
            <person name="Cichocki N."/>
            <person name="Veneault-Fourrey C."/>
            <person name="LaButti K."/>
            <person name="Lindquist E.A."/>
            <person name="Lipzen A."/>
            <person name="Lundell T."/>
            <person name="Morin E."/>
            <person name="Murat C."/>
            <person name="Sun H."/>
            <person name="Tunlid A."/>
            <person name="Henrissat B."/>
            <person name="Grigoriev I.V."/>
            <person name="Hibbett D.S."/>
            <person name="Martin F."/>
            <person name="Nordberg H.P."/>
            <person name="Cantor M.N."/>
            <person name="Hua S.X."/>
        </authorList>
    </citation>
    <scope>NUCLEOTIDE SEQUENCE [LARGE SCALE GENOMIC DNA]</scope>
    <source>
        <strain evidence="3">h7</strain>
    </source>
</reference>